<sequence length="235" mass="26224">MPMRDEFSPRTKETLAKRVGQRCSNPDCRRATSGPHEESCRAVNIGVASHITAAAVCGPRYENSLSPSQRAGISNGIWLCQVCAKLVDSDVMRYTSEVLYSWKREAEFHANAELMGRLVTDYLPQPASALHAPIPRMAGLTYHEARARLIEAGWQPRMSHWSHGNDPNLRTGNGSEFWSAGCWEIINACPTGLAQCMFALHDAYGNHLTVLTEGEENNEQGWRARVSNWFFSKDS</sequence>
<evidence type="ECO:0000313" key="1">
    <source>
        <dbReference type="EMBL" id="RZT38399.1"/>
    </source>
</evidence>
<gene>
    <name evidence="1" type="ORF">EV147_2866</name>
</gene>
<protein>
    <recommendedName>
        <fullName evidence="3">HNH endonuclease</fullName>
    </recommendedName>
</protein>
<evidence type="ECO:0000313" key="2">
    <source>
        <dbReference type="Proteomes" id="UP000291078"/>
    </source>
</evidence>
<dbReference type="AlphaFoldDB" id="A0A4V2FGY5"/>
<name>A0A4V2FGY5_9BURK</name>
<accession>A0A4V2FGY5</accession>
<reference evidence="1 2" key="1">
    <citation type="journal article" date="2015" name="Stand. Genomic Sci.">
        <title>Genomic Encyclopedia of Bacterial and Archaeal Type Strains, Phase III: the genomes of soil and plant-associated and newly described type strains.</title>
        <authorList>
            <person name="Whitman W.B."/>
            <person name="Woyke T."/>
            <person name="Klenk H.P."/>
            <person name="Zhou Y."/>
            <person name="Lilburn T.G."/>
            <person name="Beck B.J."/>
            <person name="De Vos P."/>
            <person name="Vandamme P."/>
            <person name="Eisen J.A."/>
            <person name="Garrity G."/>
            <person name="Hugenholtz P."/>
            <person name="Kyrpides N.C."/>
        </authorList>
    </citation>
    <scope>NUCLEOTIDE SEQUENCE [LARGE SCALE GENOMIC DNA]</scope>
    <source>
        <strain evidence="1 2">ASC-9842</strain>
    </source>
</reference>
<dbReference type="Proteomes" id="UP000291078">
    <property type="component" value="Unassembled WGS sequence"/>
</dbReference>
<organism evidence="1 2">
    <name type="scientific">Cupriavidus agavae</name>
    <dbReference type="NCBI Taxonomy" id="1001822"/>
    <lineage>
        <taxon>Bacteria</taxon>
        <taxon>Pseudomonadati</taxon>
        <taxon>Pseudomonadota</taxon>
        <taxon>Betaproteobacteria</taxon>
        <taxon>Burkholderiales</taxon>
        <taxon>Burkholderiaceae</taxon>
        <taxon>Cupriavidus</taxon>
    </lineage>
</organism>
<evidence type="ECO:0008006" key="3">
    <source>
        <dbReference type="Google" id="ProtNLM"/>
    </source>
</evidence>
<dbReference type="EMBL" id="SGXM01000003">
    <property type="protein sequence ID" value="RZT38399.1"/>
    <property type="molecule type" value="Genomic_DNA"/>
</dbReference>
<comment type="caution">
    <text evidence="1">The sequence shown here is derived from an EMBL/GenBank/DDBJ whole genome shotgun (WGS) entry which is preliminary data.</text>
</comment>
<keyword evidence="2" id="KW-1185">Reference proteome</keyword>
<proteinExistence type="predicted"/>